<evidence type="ECO:0000256" key="7">
    <source>
        <dbReference type="ARBA" id="ARBA00022679"/>
    </source>
</evidence>
<dbReference type="CDD" id="cd00075">
    <property type="entry name" value="HATPase"/>
    <property type="match status" value="1"/>
</dbReference>
<dbReference type="SMART" id="SM00387">
    <property type="entry name" value="HATPase_c"/>
    <property type="match status" value="1"/>
</dbReference>
<feature type="transmembrane region" description="Helical" evidence="13">
    <location>
        <begin position="184"/>
        <end position="207"/>
    </location>
</feature>
<dbReference type="InterPro" id="IPR036890">
    <property type="entry name" value="HATPase_C_sf"/>
</dbReference>
<dbReference type="FunFam" id="1.10.287.130:FF:000001">
    <property type="entry name" value="Two-component sensor histidine kinase"/>
    <property type="match status" value="1"/>
</dbReference>
<comment type="catalytic activity">
    <reaction evidence="1">
        <text>ATP + protein L-histidine = ADP + protein N-phospho-L-histidine.</text>
        <dbReference type="EC" id="2.7.13.3"/>
    </reaction>
</comment>
<evidence type="ECO:0000256" key="12">
    <source>
        <dbReference type="ARBA" id="ARBA00023136"/>
    </source>
</evidence>
<dbReference type="Gene3D" id="1.10.287.130">
    <property type="match status" value="1"/>
</dbReference>
<keyword evidence="7" id="KW-0808">Transferase</keyword>
<evidence type="ECO:0000313" key="17">
    <source>
        <dbReference type="Proteomes" id="UP000199045"/>
    </source>
</evidence>
<dbReference type="Pfam" id="PF02518">
    <property type="entry name" value="HATPase_c"/>
    <property type="match status" value="1"/>
</dbReference>
<dbReference type="CDD" id="cd00082">
    <property type="entry name" value="HisKA"/>
    <property type="match status" value="1"/>
</dbReference>
<dbReference type="Gene3D" id="6.10.340.10">
    <property type="match status" value="1"/>
</dbReference>
<dbReference type="GO" id="GO:0045121">
    <property type="term" value="C:membrane raft"/>
    <property type="evidence" value="ECO:0007669"/>
    <property type="project" value="UniProtKB-SubCell"/>
</dbReference>
<evidence type="ECO:0000313" key="16">
    <source>
        <dbReference type="EMBL" id="SDF79184.1"/>
    </source>
</evidence>
<dbReference type="PRINTS" id="PR00344">
    <property type="entry name" value="BCTRLSENSOR"/>
</dbReference>
<dbReference type="GO" id="GO:0005524">
    <property type="term" value="F:ATP binding"/>
    <property type="evidence" value="ECO:0007669"/>
    <property type="project" value="UniProtKB-KW"/>
</dbReference>
<dbReference type="InterPro" id="IPR004358">
    <property type="entry name" value="Sig_transdc_His_kin-like_C"/>
</dbReference>
<name>A0A1G7NYX0_CHIFI</name>
<dbReference type="Gene3D" id="3.30.565.10">
    <property type="entry name" value="Histidine kinase-like ATPase, C-terminal domain"/>
    <property type="match status" value="1"/>
</dbReference>
<feature type="transmembrane region" description="Helical" evidence="13">
    <location>
        <begin position="12"/>
        <end position="33"/>
    </location>
</feature>
<dbReference type="InterPro" id="IPR003660">
    <property type="entry name" value="HAMP_dom"/>
</dbReference>
<accession>A0A1G7NYX0</accession>
<dbReference type="InterPro" id="IPR050736">
    <property type="entry name" value="Sensor_HK_Regulatory"/>
</dbReference>
<keyword evidence="11" id="KW-0902">Two-component regulatory system</keyword>
<dbReference type="FunFam" id="3.30.565.10:FF:000023">
    <property type="entry name" value="PAS domain-containing sensor histidine kinase"/>
    <property type="match status" value="1"/>
</dbReference>
<dbReference type="InterPro" id="IPR003661">
    <property type="entry name" value="HisK_dim/P_dom"/>
</dbReference>
<reference evidence="16 17" key="1">
    <citation type="submission" date="2016-10" db="EMBL/GenBank/DDBJ databases">
        <authorList>
            <person name="de Groot N.N."/>
        </authorList>
    </citation>
    <scope>NUCLEOTIDE SEQUENCE [LARGE SCALE GENOMIC DNA]</scope>
    <source>
        <strain evidence="16 17">DSM 527</strain>
    </source>
</reference>
<protein>
    <recommendedName>
        <fullName evidence="4">histidine kinase</fullName>
        <ecNumber evidence="4">2.7.13.3</ecNumber>
    </recommendedName>
</protein>
<gene>
    <name evidence="16" type="ORF">SAMN04488121_102998</name>
</gene>
<keyword evidence="12 13" id="KW-0472">Membrane</keyword>
<dbReference type="InterPro" id="IPR003594">
    <property type="entry name" value="HATPase_dom"/>
</dbReference>
<dbReference type="InterPro" id="IPR005467">
    <property type="entry name" value="His_kinase_dom"/>
</dbReference>
<evidence type="ECO:0000256" key="3">
    <source>
        <dbReference type="ARBA" id="ARBA00004314"/>
    </source>
</evidence>
<dbReference type="PANTHER" id="PTHR43711:SF31">
    <property type="entry name" value="HISTIDINE KINASE"/>
    <property type="match status" value="1"/>
</dbReference>
<dbReference type="SUPFAM" id="SSF47384">
    <property type="entry name" value="Homodimeric domain of signal transducing histidine kinase"/>
    <property type="match status" value="1"/>
</dbReference>
<evidence type="ECO:0000256" key="13">
    <source>
        <dbReference type="SAM" id="Phobius"/>
    </source>
</evidence>
<comment type="subcellular location">
    <subcellularLocation>
        <location evidence="2">Cell membrane</location>
    </subcellularLocation>
    <subcellularLocation>
        <location evidence="3">Membrane raft</location>
        <topology evidence="3">Multi-pass membrane protein</topology>
    </subcellularLocation>
</comment>
<dbReference type="Proteomes" id="UP000199045">
    <property type="component" value="Unassembled WGS sequence"/>
</dbReference>
<keyword evidence="10" id="KW-0067">ATP-binding</keyword>
<dbReference type="RefSeq" id="WP_089832176.1">
    <property type="nucleotide sequence ID" value="NZ_FNBN01000002.1"/>
</dbReference>
<keyword evidence="5" id="KW-1003">Cell membrane</keyword>
<dbReference type="STRING" id="104663.SAMN04488121_102998"/>
<dbReference type="SMART" id="SM00388">
    <property type="entry name" value="HisKA"/>
    <property type="match status" value="1"/>
</dbReference>
<proteinExistence type="predicted"/>
<evidence type="ECO:0000256" key="10">
    <source>
        <dbReference type="ARBA" id="ARBA00022840"/>
    </source>
</evidence>
<evidence type="ECO:0000256" key="11">
    <source>
        <dbReference type="ARBA" id="ARBA00023012"/>
    </source>
</evidence>
<feature type="domain" description="Histidine kinase" evidence="14">
    <location>
        <begin position="272"/>
        <end position="489"/>
    </location>
</feature>
<dbReference type="Pfam" id="PF00672">
    <property type="entry name" value="HAMP"/>
    <property type="match status" value="1"/>
</dbReference>
<keyword evidence="13" id="KW-0812">Transmembrane</keyword>
<dbReference type="EMBL" id="FNBN01000002">
    <property type="protein sequence ID" value="SDF79184.1"/>
    <property type="molecule type" value="Genomic_DNA"/>
</dbReference>
<dbReference type="SMART" id="SM00304">
    <property type="entry name" value="HAMP"/>
    <property type="match status" value="1"/>
</dbReference>
<dbReference type="SUPFAM" id="SSF55874">
    <property type="entry name" value="ATPase domain of HSP90 chaperone/DNA topoisomerase II/histidine kinase"/>
    <property type="match status" value="1"/>
</dbReference>
<evidence type="ECO:0000259" key="15">
    <source>
        <dbReference type="PROSITE" id="PS50885"/>
    </source>
</evidence>
<organism evidence="16 17">
    <name type="scientific">Chitinophaga filiformis</name>
    <name type="common">Myxococcus filiformis</name>
    <name type="synonym">Flexibacter filiformis</name>
    <dbReference type="NCBI Taxonomy" id="104663"/>
    <lineage>
        <taxon>Bacteria</taxon>
        <taxon>Pseudomonadati</taxon>
        <taxon>Bacteroidota</taxon>
        <taxon>Chitinophagia</taxon>
        <taxon>Chitinophagales</taxon>
        <taxon>Chitinophagaceae</taxon>
        <taxon>Chitinophaga</taxon>
    </lineage>
</organism>
<dbReference type="OrthoDB" id="9813151at2"/>
<keyword evidence="9 16" id="KW-0418">Kinase</keyword>
<sequence>MSVKTIRGNLLFWKIAAVFCSLLIILGIAYVLIASKLSRSYYMMAHQELYGNVASHLASFTHPLKNGQPDTAVTHDIIHSIMVANPSVEVYLLDTTGKITDYVVPDKSVRQHHVDIATVKQWLVAGNGRRPLGNNPKDPSEASIFSAAPIYENGRLTGYVYAVLSSEKQRAILSTLNSDLSYHLGIYLFLCALLIAFIVGVITFFLITDSINRIAIVVRRFKEGDYTARIEGHAKGNLGMLTSTFNEMADVIVDNFDKISATDKFRQELIANISHDLRTPLSIMQGYVETMMIKKDSLAETERNKYLSVVLESTKKLSVLVEQLFQYAKLEANQVNPEKEPFLLNELASDILMAYQLKATERNIKLSLDAAAGLPPVFADIALTERVLQNLIDNAFKFTPDNGSITVQLKQRDTGVLVQVADTGIGIASEDQAYIFERYKQINNDKLPKKGMGIGLAIVKKILELHHASIQVVSEPGKGATFSFVLPSL</sequence>
<dbReference type="EC" id="2.7.13.3" evidence="4"/>
<evidence type="ECO:0000256" key="1">
    <source>
        <dbReference type="ARBA" id="ARBA00000085"/>
    </source>
</evidence>
<dbReference type="CDD" id="cd06225">
    <property type="entry name" value="HAMP"/>
    <property type="match status" value="1"/>
</dbReference>
<feature type="domain" description="HAMP" evidence="15">
    <location>
        <begin position="205"/>
        <end position="257"/>
    </location>
</feature>
<evidence type="ECO:0000256" key="4">
    <source>
        <dbReference type="ARBA" id="ARBA00012438"/>
    </source>
</evidence>
<evidence type="ECO:0000256" key="8">
    <source>
        <dbReference type="ARBA" id="ARBA00022741"/>
    </source>
</evidence>
<evidence type="ECO:0000256" key="9">
    <source>
        <dbReference type="ARBA" id="ARBA00022777"/>
    </source>
</evidence>
<evidence type="ECO:0000256" key="2">
    <source>
        <dbReference type="ARBA" id="ARBA00004236"/>
    </source>
</evidence>
<dbReference type="GO" id="GO:0005886">
    <property type="term" value="C:plasma membrane"/>
    <property type="evidence" value="ECO:0007669"/>
    <property type="project" value="UniProtKB-SubCell"/>
</dbReference>
<evidence type="ECO:0000256" key="5">
    <source>
        <dbReference type="ARBA" id="ARBA00022475"/>
    </source>
</evidence>
<keyword evidence="13" id="KW-1133">Transmembrane helix</keyword>
<keyword evidence="8" id="KW-0547">Nucleotide-binding</keyword>
<dbReference type="PROSITE" id="PS50109">
    <property type="entry name" value="HIS_KIN"/>
    <property type="match status" value="1"/>
</dbReference>
<evidence type="ECO:0000259" key="14">
    <source>
        <dbReference type="PROSITE" id="PS50109"/>
    </source>
</evidence>
<evidence type="ECO:0000256" key="6">
    <source>
        <dbReference type="ARBA" id="ARBA00022553"/>
    </source>
</evidence>
<keyword evidence="6" id="KW-0597">Phosphoprotein</keyword>
<dbReference type="GO" id="GO:0000155">
    <property type="term" value="F:phosphorelay sensor kinase activity"/>
    <property type="evidence" value="ECO:0007669"/>
    <property type="project" value="InterPro"/>
</dbReference>
<dbReference type="PANTHER" id="PTHR43711">
    <property type="entry name" value="TWO-COMPONENT HISTIDINE KINASE"/>
    <property type="match status" value="1"/>
</dbReference>
<dbReference type="InterPro" id="IPR036097">
    <property type="entry name" value="HisK_dim/P_sf"/>
</dbReference>
<dbReference type="PROSITE" id="PS50885">
    <property type="entry name" value="HAMP"/>
    <property type="match status" value="1"/>
</dbReference>
<dbReference type="AlphaFoldDB" id="A0A1G7NYX0"/>
<dbReference type="Pfam" id="PF00512">
    <property type="entry name" value="HisKA"/>
    <property type="match status" value="1"/>
</dbReference>